<name>A0A075FXF9_9ARCH</name>
<dbReference type="InterPro" id="IPR038277">
    <property type="entry name" value="UreF_sf"/>
</dbReference>
<dbReference type="HAMAP" id="MF_01385">
    <property type="entry name" value="UreF"/>
    <property type="match status" value="1"/>
</dbReference>
<dbReference type="PIRSF" id="PIRSF009467">
    <property type="entry name" value="Ureas_acces_UreF"/>
    <property type="match status" value="1"/>
</dbReference>
<evidence type="ECO:0000256" key="3">
    <source>
        <dbReference type="SAM" id="Phobius"/>
    </source>
</evidence>
<keyword evidence="3" id="KW-1133">Transmembrane helix</keyword>
<keyword evidence="1" id="KW-0996">Nickel insertion</keyword>
<dbReference type="InterPro" id="IPR002639">
    <property type="entry name" value="UreF"/>
</dbReference>
<keyword evidence="3" id="KW-0812">Transmembrane</keyword>
<organism evidence="4">
    <name type="scientific">uncultured marine thaumarchaeote AD1000_44_E12</name>
    <dbReference type="NCBI Taxonomy" id="1455918"/>
    <lineage>
        <taxon>Archaea</taxon>
        <taxon>Nitrososphaerota</taxon>
        <taxon>environmental samples</taxon>
    </lineage>
</organism>
<evidence type="ECO:0000256" key="1">
    <source>
        <dbReference type="ARBA" id="ARBA00022988"/>
    </source>
</evidence>
<keyword evidence="3" id="KW-0472">Membrane</keyword>
<evidence type="ECO:0000313" key="4">
    <source>
        <dbReference type="EMBL" id="AIE94312.1"/>
    </source>
</evidence>
<protein>
    <submittedName>
        <fullName evidence="4">Urease accessory protein (UreF)</fullName>
    </submittedName>
</protein>
<dbReference type="PANTHER" id="PTHR33620:SF1">
    <property type="entry name" value="UREASE ACCESSORY PROTEIN F"/>
    <property type="match status" value="1"/>
</dbReference>
<dbReference type="EMBL" id="KF900419">
    <property type="protein sequence ID" value="AIE94312.1"/>
    <property type="molecule type" value="Genomic_DNA"/>
</dbReference>
<evidence type="ECO:0000256" key="2">
    <source>
        <dbReference type="ARBA" id="ARBA00023186"/>
    </source>
</evidence>
<dbReference type="Pfam" id="PF01730">
    <property type="entry name" value="UreF"/>
    <property type="match status" value="1"/>
</dbReference>
<sequence>MNTDFSELSVMQLSDSFFPSGLYTMSNGLETVFDEKRITTADGIQEFIHTIITQQIGPADCVALLNAYDFAKDDDVNGIIRCDNALYSMRFVKESRDALCRTGSQMIKCVMAFSDNQTLKKLFDAVTENQSPSTHPVVSGVCSYVLGIKRNSAAYMMIYGTCVSIVGAGLRLGMIDHIQSQKILHNLKPTITQTVELYKNQTLYDMWQFSPEYDIIQMTHEQKFSKMFIT</sequence>
<dbReference type="Gene3D" id="1.10.4190.10">
    <property type="entry name" value="Urease accessory protein UreF"/>
    <property type="match status" value="1"/>
</dbReference>
<dbReference type="GO" id="GO:0016151">
    <property type="term" value="F:nickel cation binding"/>
    <property type="evidence" value="ECO:0007669"/>
    <property type="project" value="InterPro"/>
</dbReference>
<reference evidence="4" key="1">
    <citation type="journal article" date="2014" name="Genome Biol. Evol.">
        <title>Pangenome evidence for extensive interdomain horizontal transfer affecting lineage core and shell genes in uncultured planktonic thaumarchaeota and euryarchaeota.</title>
        <authorList>
            <person name="Deschamps P."/>
            <person name="Zivanovic Y."/>
            <person name="Moreira D."/>
            <person name="Rodriguez-Valera F."/>
            <person name="Lopez-Garcia P."/>
        </authorList>
    </citation>
    <scope>NUCLEOTIDE SEQUENCE</scope>
</reference>
<feature type="transmembrane region" description="Helical" evidence="3">
    <location>
        <begin position="153"/>
        <end position="172"/>
    </location>
</feature>
<keyword evidence="2" id="KW-0143">Chaperone</keyword>
<proteinExistence type="inferred from homology"/>
<dbReference type="PANTHER" id="PTHR33620">
    <property type="entry name" value="UREASE ACCESSORY PROTEIN F"/>
    <property type="match status" value="1"/>
</dbReference>
<dbReference type="AlphaFoldDB" id="A0A075FXF9"/>
<gene>
    <name evidence="4" type="primary">ureF</name>
</gene>
<accession>A0A075FXF9</accession>